<keyword evidence="8" id="KW-0411">Iron-sulfur</keyword>
<comment type="caution">
    <text evidence="11">The sequence shown here is derived from an EMBL/GenBank/DDBJ whole genome shotgun (WGS) entry which is preliminary data.</text>
</comment>
<gene>
    <name evidence="11" type="ORF">MHBO_000929</name>
</gene>
<protein>
    <recommendedName>
        <fullName evidence="2">2Fe-2S ferredoxin</fullName>
    </recommendedName>
</protein>
<dbReference type="Proteomes" id="UP001439008">
    <property type="component" value="Unassembled WGS sequence"/>
</dbReference>
<dbReference type="PROSITE" id="PS51085">
    <property type="entry name" value="2FE2S_FER_2"/>
    <property type="match status" value="1"/>
</dbReference>
<evidence type="ECO:0000256" key="9">
    <source>
        <dbReference type="ARBA" id="ARBA00034078"/>
    </source>
</evidence>
<dbReference type="InterPro" id="IPR012675">
    <property type="entry name" value="Beta-grasp_dom_sf"/>
</dbReference>
<evidence type="ECO:0000256" key="5">
    <source>
        <dbReference type="ARBA" id="ARBA00022723"/>
    </source>
</evidence>
<proteinExistence type="inferred from homology"/>
<name>A0ABV2AH94_9EUKA</name>
<evidence type="ECO:0000313" key="12">
    <source>
        <dbReference type="Proteomes" id="UP001439008"/>
    </source>
</evidence>
<reference evidence="11 12" key="1">
    <citation type="journal article" date="2024" name="BMC Biol.">
        <title>Comparative genomics of Ascetosporea gives new insight into the evolutionary basis for animal parasitism in Rhizaria.</title>
        <authorList>
            <person name="Hiltunen Thoren M."/>
            <person name="Onut-Brannstrom I."/>
            <person name="Alfjorden A."/>
            <person name="Peckova H."/>
            <person name="Swords F."/>
            <person name="Hooper C."/>
            <person name="Holzer A.S."/>
            <person name="Bass D."/>
            <person name="Burki F."/>
        </authorList>
    </citation>
    <scope>NUCLEOTIDE SEQUENCE [LARGE SCALE GENOMIC DNA]</scope>
    <source>
        <strain evidence="11">20-A016</strain>
    </source>
</reference>
<feature type="domain" description="2Fe-2S ferredoxin-type" evidence="10">
    <location>
        <begin position="27"/>
        <end position="129"/>
    </location>
</feature>
<keyword evidence="6" id="KW-0249">Electron transport</keyword>
<dbReference type="InterPro" id="IPR001055">
    <property type="entry name" value="Adrenodoxin-like"/>
</dbReference>
<dbReference type="Pfam" id="PF00111">
    <property type="entry name" value="Fer2"/>
    <property type="match status" value="1"/>
</dbReference>
<dbReference type="PANTHER" id="PTHR23426">
    <property type="entry name" value="FERREDOXIN/ADRENODOXIN"/>
    <property type="match status" value="1"/>
</dbReference>
<keyword evidence="5" id="KW-0479">Metal-binding</keyword>
<organism evidence="11 12">
    <name type="scientific">Bonamia ostreae</name>
    <dbReference type="NCBI Taxonomy" id="126728"/>
    <lineage>
        <taxon>Eukaryota</taxon>
        <taxon>Sar</taxon>
        <taxon>Rhizaria</taxon>
        <taxon>Endomyxa</taxon>
        <taxon>Ascetosporea</taxon>
        <taxon>Haplosporida</taxon>
        <taxon>Bonamia</taxon>
    </lineage>
</organism>
<dbReference type="PANTHER" id="PTHR23426:SF72">
    <property type="entry name" value="2FE-2S FERREDOXIN-TYPE DOMAIN-CONTAINING PROTEIN"/>
    <property type="match status" value="1"/>
</dbReference>
<dbReference type="InterPro" id="IPR001041">
    <property type="entry name" value="2Fe-2S_ferredoxin-type"/>
</dbReference>
<comment type="cofactor">
    <cofactor evidence="9">
        <name>[2Fe-2S] cluster</name>
        <dbReference type="ChEBI" id="CHEBI:190135"/>
    </cofactor>
</comment>
<dbReference type="PRINTS" id="PR00355">
    <property type="entry name" value="ADRENODOXIN"/>
</dbReference>
<keyword evidence="4" id="KW-0001">2Fe-2S</keyword>
<evidence type="ECO:0000259" key="10">
    <source>
        <dbReference type="PROSITE" id="PS51085"/>
    </source>
</evidence>
<keyword evidence="12" id="KW-1185">Reference proteome</keyword>
<dbReference type="EMBL" id="JBDODL010000188">
    <property type="protein sequence ID" value="MES1919055.1"/>
    <property type="molecule type" value="Genomic_DNA"/>
</dbReference>
<evidence type="ECO:0000256" key="2">
    <source>
        <dbReference type="ARBA" id="ARBA00019395"/>
    </source>
</evidence>
<dbReference type="Gene3D" id="3.10.20.30">
    <property type="match status" value="1"/>
</dbReference>
<evidence type="ECO:0000256" key="8">
    <source>
        <dbReference type="ARBA" id="ARBA00023014"/>
    </source>
</evidence>
<dbReference type="PROSITE" id="PS00814">
    <property type="entry name" value="ADX"/>
    <property type="match status" value="1"/>
</dbReference>
<evidence type="ECO:0000256" key="1">
    <source>
        <dbReference type="ARBA" id="ARBA00010914"/>
    </source>
</evidence>
<evidence type="ECO:0000256" key="4">
    <source>
        <dbReference type="ARBA" id="ARBA00022714"/>
    </source>
</evidence>
<evidence type="ECO:0000256" key="3">
    <source>
        <dbReference type="ARBA" id="ARBA00022448"/>
    </source>
</evidence>
<keyword evidence="7" id="KW-0408">Iron</keyword>
<accession>A0ABV2AH94</accession>
<comment type="similarity">
    <text evidence="1">Belongs to the adrenodoxin/putidaredoxin family.</text>
</comment>
<keyword evidence="3" id="KW-0813">Transport</keyword>
<dbReference type="InterPro" id="IPR036010">
    <property type="entry name" value="2Fe-2S_ferredoxin-like_sf"/>
</dbReference>
<dbReference type="SUPFAM" id="SSF54292">
    <property type="entry name" value="2Fe-2S ferredoxin-like"/>
    <property type="match status" value="1"/>
</dbReference>
<dbReference type="CDD" id="cd00207">
    <property type="entry name" value="fer2"/>
    <property type="match status" value="1"/>
</dbReference>
<evidence type="ECO:0000256" key="7">
    <source>
        <dbReference type="ARBA" id="ARBA00023004"/>
    </source>
</evidence>
<sequence length="142" mass="15940">MLYHRSLNRICNNFSQNFFKKTTRYFVSIKWVDSDGIETVTKAKIGDTLLDNAIKNNIELECACEGSLACSTCHVILDENTFESLPAASDKEDDLLDCAFGLTETSRLGCQVIIDKEMKNVLVKIPSATRNMSVDGYKPPRH</sequence>
<evidence type="ECO:0000256" key="6">
    <source>
        <dbReference type="ARBA" id="ARBA00022982"/>
    </source>
</evidence>
<evidence type="ECO:0000313" key="11">
    <source>
        <dbReference type="EMBL" id="MES1919055.1"/>
    </source>
</evidence>
<dbReference type="InterPro" id="IPR018298">
    <property type="entry name" value="Adrenodoxin_Fe-S_BS"/>
</dbReference>